<protein>
    <submittedName>
        <fullName evidence="2">Uncharacterized protein</fullName>
    </submittedName>
</protein>
<gene>
    <name evidence="2" type="ORF">Lalb_Chr20g0112131</name>
</gene>
<keyword evidence="1" id="KW-0472">Membrane</keyword>
<evidence type="ECO:0000313" key="2">
    <source>
        <dbReference type="EMBL" id="KAE9590866.1"/>
    </source>
</evidence>
<keyword evidence="1" id="KW-0812">Transmembrane</keyword>
<dbReference type="AlphaFoldDB" id="A0A6A4NAP8"/>
<sequence>MNPTFCLSYCYVLSCVDMSIIYFPTFHFSVLINFIVDKKWTMIICIKMQVSAIICLSLYF</sequence>
<comment type="caution">
    <text evidence="2">The sequence shown here is derived from an EMBL/GenBank/DDBJ whole genome shotgun (WGS) entry which is preliminary data.</text>
</comment>
<evidence type="ECO:0000313" key="3">
    <source>
        <dbReference type="Proteomes" id="UP000447434"/>
    </source>
</evidence>
<evidence type="ECO:0000256" key="1">
    <source>
        <dbReference type="SAM" id="Phobius"/>
    </source>
</evidence>
<keyword evidence="1" id="KW-1133">Transmembrane helix</keyword>
<keyword evidence="3" id="KW-1185">Reference proteome</keyword>
<feature type="transmembrane region" description="Helical" evidence="1">
    <location>
        <begin position="40"/>
        <end position="59"/>
    </location>
</feature>
<feature type="transmembrane region" description="Helical" evidence="1">
    <location>
        <begin position="6"/>
        <end position="28"/>
    </location>
</feature>
<accession>A0A6A4NAP8</accession>
<dbReference type="Proteomes" id="UP000447434">
    <property type="component" value="Chromosome 20"/>
</dbReference>
<proteinExistence type="predicted"/>
<organism evidence="2 3">
    <name type="scientific">Lupinus albus</name>
    <name type="common">White lupine</name>
    <name type="synonym">Lupinus termis</name>
    <dbReference type="NCBI Taxonomy" id="3870"/>
    <lineage>
        <taxon>Eukaryota</taxon>
        <taxon>Viridiplantae</taxon>
        <taxon>Streptophyta</taxon>
        <taxon>Embryophyta</taxon>
        <taxon>Tracheophyta</taxon>
        <taxon>Spermatophyta</taxon>
        <taxon>Magnoliopsida</taxon>
        <taxon>eudicotyledons</taxon>
        <taxon>Gunneridae</taxon>
        <taxon>Pentapetalae</taxon>
        <taxon>rosids</taxon>
        <taxon>fabids</taxon>
        <taxon>Fabales</taxon>
        <taxon>Fabaceae</taxon>
        <taxon>Papilionoideae</taxon>
        <taxon>50 kb inversion clade</taxon>
        <taxon>genistoids sensu lato</taxon>
        <taxon>core genistoids</taxon>
        <taxon>Genisteae</taxon>
        <taxon>Lupinus</taxon>
    </lineage>
</organism>
<dbReference type="EMBL" id="WOCE01000020">
    <property type="protein sequence ID" value="KAE9590866.1"/>
    <property type="molecule type" value="Genomic_DNA"/>
</dbReference>
<name>A0A6A4NAP8_LUPAL</name>
<reference evidence="3" key="1">
    <citation type="journal article" date="2020" name="Nat. Commun.">
        <title>Genome sequence of the cluster root forming white lupin.</title>
        <authorList>
            <person name="Hufnagel B."/>
            <person name="Marques A."/>
            <person name="Soriano A."/>
            <person name="Marques L."/>
            <person name="Divol F."/>
            <person name="Doumas P."/>
            <person name="Sallet E."/>
            <person name="Mancinotti D."/>
            <person name="Carrere S."/>
            <person name="Marande W."/>
            <person name="Arribat S."/>
            <person name="Keller J."/>
            <person name="Huneau C."/>
            <person name="Blein T."/>
            <person name="Aime D."/>
            <person name="Laguerre M."/>
            <person name="Taylor J."/>
            <person name="Schubert V."/>
            <person name="Nelson M."/>
            <person name="Geu-Flores F."/>
            <person name="Crespi M."/>
            <person name="Gallardo-Guerrero K."/>
            <person name="Delaux P.-M."/>
            <person name="Salse J."/>
            <person name="Berges H."/>
            <person name="Guyot R."/>
            <person name="Gouzy J."/>
            <person name="Peret B."/>
        </authorList>
    </citation>
    <scope>NUCLEOTIDE SEQUENCE [LARGE SCALE GENOMIC DNA]</scope>
    <source>
        <strain evidence="3">cv. Amiga</strain>
    </source>
</reference>